<dbReference type="PANTHER" id="PTHR31635">
    <property type="entry name" value="REVERSE TRANSCRIPTASE DOMAIN-CONTAINING PROTEIN-RELATED"/>
    <property type="match status" value="1"/>
</dbReference>
<sequence>MDSIISKNQSAFIKGRNLADGVVVVNEVVDLAKRTNKECVIFKVDFEKAYDSVSWSSLDYMLKRIGFGEKWRAWMKACVCCGKLSVLVNGSPTKEVNISRGLKQGDPLAPFLFLLVSEG</sequence>
<accession>A0A392P3B3</accession>
<feature type="domain" description="Reverse transcriptase" evidence="1">
    <location>
        <begin position="1"/>
        <end position="119"/>
    </location>
</feature>
<dbReference type="GO" id="GO:0003964">
    <property type="term" value="F:RNA-directed DNA polymerase activity"/>
    <property type="evidence" value="ECO:0007669"/>
    <property type="project" value="UniProtKB-KW"/>
</dbReference>
<reference evidence="2 3" key="1">
    <citation type="journal article" date="2018" name="Front. Plant Sci.">
        <title>Red Clover (Trifolium pratense) and Zigzag Clover (T. medium) - A Picture of Genomic Similarities and Differences.</title>
        <authorList>
            <person name="Dluhosova J."/>
            <person name="Istvanek J."/>
            <person name="Nedelnik J."/>
            <person name="Repkova J."/>
        </authorList>
    </citation>
    <scope>NUCLEOTIDE SEQUENCE [LARGE SCALE GENOMIC DNA]</scope>
    <source>
        <strain evidence="3">cv. 10/8</strain>
        <tissue evidence="2">Leaf</tissue>
    </source>
</reference>
<keyword evidence="3" id="KW-1185">Reference proteome</keyword>
<dbReference type="Proteomes" id="UP000265520">
    <property type="component" value="Unassembled WGS sequence"/>
</dbReference>
<name>A0A392P3B3_9FABA</name>
<keyword evidence="2" id="KW-0695">RNA-directed DNA polymerase</keyword>
<dbReference type="PROSITE" id="PS50878">
    <property type="entry name" value="RT_POL"/>
    <property type="match status" value="1"/>
</dbReference>
<keyword evidence="2" id="KW-0548">Nucleotidyltransferase</keyword>
<organism evidence="2 3">
    <name type="scientific">Trifolium medium</name>
    <dbReference type="NCBI Taxonomy" id="97028"/>
    <lineage>
        <taxon>Eukaryota</taxon>
        <taxon>Viridiplantae</taxon>
        <taxon>Streptophyta</taxon>
        <taxon>Embryophyta</taxon>
        <taxon>Tracheophyta</taxon>
        <taxon>Spermatophyta</taxon>
        <taxon>Magnoliopsida</taxon>
        <taxon>eudicotyledons</taxon>
        <taxon>Gunneridae</taxon>
        <taxon>Pentapetalae</taxon>
        <taxon>rosids</taxon>
        <taxon>fabids</taxon>
        <taxon>Fabales</taxon>
        <taxon>Fabaceae</taxon>
        <taxon>Papilionoideae</taxon>
        <taxon>50 kb inversion clade</taxon>
        <taxon>NPAAA clade</taxon>
        <taxon>Hologalegina</taxon>
        <taxon>IRL clade</taxon>
        <taxon>Trifolieae</taxon>
        <taxon>Trifolium</taxon>
    </lineage>
</organism>
<dbReference type="AlphaFoldDB" id="A0A392P3B3"/>
<dbReference type="Pfam" id="PF00078">
    <property type="entry name" value="RVT_1"/>
    <property type="match status" value="1"/>
</dbReference>
<feature type="non-terminal residue" evidence="2">
    <location>
        <position position="119"/>
    </location>
</feature>
<proteinExistence type="predicted"/>
<dbReference type="EMBL" id="LXQA010061927">
    <property type="protein sequence ID" value="MCI06467.1"/>
    <property type="molecule type" value="Genomic_DNA"/>
</dbReference>
<evidence type="ECO:0000259" key="1">
    <source>
        <dbReference type="PROSITE" id="PS50878"/>
    </source>
</evidence>
<comment type="caution">
    <text evidence="2">The sequence shown here is derived from an EMBL/GenBank/DDBJ whole genome shotgun (WGS) entry which is preliminary data.</text>
</comment>
<protein>
    <submittedName>
        <fullName evidence="2">RNA-directed DNA polymerase (Reverse transcriptase)</fullName>
    </submittedName>
</protein>
<dbReference type="InterPro" id="IPR000477">
    <property type="entry name" value="RT_dom"/>
</dbReference>
<evidence type="ECO:0000313" key="2">
    <source>
        <dbReference type="EMBL" id="MCI06467.1"/>
    </source>
</evidence>
<evidence type="ECO:0000313" key="3">
    <source>
        <dbReference type="Proteomes" id="UP000265520"/>
    </source>
</evidence>
<keyword evidence="2" id="KW-0808">Transferase</keyword>
<dbReference type="PANTHER" id="PTHR31635:SF196">
    <property type="entry name" value="REVERSE TRANSCRIPTASE DOMAIN-CONTAINING PROTEIN-RELATED"/>
    <property type="match status" value="1"/>
</dbReference>